<organism evidence="1 2">
    <name type="scientific">Colletotrichum gloeosporioides (strain Cg-14)</name>
    <name type="common">Anthracnose fungus</name>
    <name type="synonym">Glomerella cingulata</name>
    <dbReference type="NCBI Taxonomy" id="1237896"/>
    <lineage>
        <taxon>Eukaryota</taxon>
        <taxon>Fungi</taxon>
        <taxon>Dikarya</taxon>
        <taxon>Ascomycota</taxon>
        <taxon>Pezizomycotina</taxon>
        <taxon>Sordariomycetes</taxon>
        <taxon>Hypocreomycetidae</taxon>
        <taxon>Glomerellales</taxon>
        <taxon>Glomerellaceae</taxon>
        <taxon>Colletotrichum</taxon>
        <taxon>Colletotrichum gloeosporioides species complex</taxon>
    </lineage>
</organism>
<proteinExistence type="predicted"/>
<comment type="caution">
    <text evidence="1">The sequence shown here is derived from an EMBL/GenBank/DDBJ whole genome shotgun (WGS) entry which is preliminary data.</text>
</comment>
<dbReference type="HOGENOM" id="CLU_3410644_0_0_1"/>
<name>T0K3V5_COLGC</name>
<accession>T0K3V5</accession>
<evidence type="ECO:0000313" key="1">
    <source>
        <dbReference type="EMBL" id="EQB47433.1"/>
    </source>
</evidence>
<evidence type="ECO:0000313" key="2">
    <source>
        <dbReference type="Proteomes" id="UP000015530"/>
    </source>
</evidence>
<dbReference type="EMBL" id="AMYD01002971">
    <property type="protein sequence ID" value="EQB47433.1"/>
    <property type="molecule type" value="Genomic_DNA"/>
</dbReference>
<dbReference type="AlphaFoldDB" id="T0K3V5"/>
<sequence length="29" mass="3576">MPYTNKKEKAVHMSSQRLLDVNIRRFFEH</sequence>
<gene>
    <name evidence="1" type="ORF">CGLO_13421</name>
</gene>
<dbReference type="Proteomes" id="UP000015530">
    <property type="component" value="Unassembled WGS sequence"/>
</dbReference>
<reference evidence="2" key="1">
    <citation type="journal article" date="2013" name="Mol. Plant Microbe Interact.">
        <title>Global aspects of pacC regulation of pathogenicity genes in Colletotrichum gloeosporioides as revealed by transcriptome analysis.</title>
        <authorList>
            <person name="Alkan N."/>
            <person name="Meng X."/>
            <person name="Friedlander G."/>
            <person name="Reuveni E."/>
            <person name="Sukno S."/>
            <person name="Sherman A."/>
            <person name="Thon M."/>
            <person name="Fluhr R."/>
            <person name="Prusky D."/>
        </authorList>
    </citation>
    <scope>NUCLEOTIDE SEQUENCE [LARGE SCALE GENOMIC DNA]</scope>
    <source>
        <strain evidence="2">Cg-14</strain>
    </source>
</reference>
<protein>
    <submittedName>
        <fullName evidence="1">Uncharacterized protein</fullName>
    </submittedName>
</protein>